<proteinExistence type="predicted"/>
<evidence type="ECO:0000256" key="1">
    <source>
        <dbReference type="SAM" id="MobiDB-lite"/>
    </source>
</evidence>
<feature type="region of interest" description="Disordered" evidence="1">
    <location>
        <begin position="58"/>
        <end position="80"/>
    </location>
</feature>
<keyword evidence="3" id="KW-1185">Reference proteome</keyword>
<reference evidence="2" key="1">
    <citation type="submission" date="2022-10" db="EMBL/GenBank/DDBJ databases">
        <title>Culturing micro-colonial fungi from biological soil crusts in the Mojave desert and describing Neophaeococcomyces mojavensis, and introducing the new genera and species Taxawa tesnikishii.</title>
        <authorList>
            <person name="Kurbessoian T."/>
            <person name="Stajich J.E."/>
        </authorList>
    </citation>
    <scope>NUCLEOTIDE SEQUENCE</scope>
    <source>
        <strain evidence="2">TK_41</strain>
    </source>
</reference>
<name>A0AA38X3A0_9EURO</name>
<dbReference type="AlphaFoldDB" id="A0AA38X3A0"/>
<organism evidence="2 3">
    <name type="scientific">Cladophialophora chaetospira</name>
    <dbReference type="NCBI Taxonomy" id="386627"/>
    <lineage>
        <taxon>Eukaryota</taxon>
        <taxon>Fungi</taxon>
        <taxon>Dikarya</taxon>
        <taxon>Ascomycota</taxon>
        <taxon>Pezizomycotina</taxon>
        <taxon>Eurotiomycetes</taxon>
        <taxon>Chaetothyriomycetidae</taxon>
        <taxon>Chaetothyriales</taxon>
        <taxon>Herpotrichiellaceae</taxon>
        <taxon>Cladophialophora</taxon>
    </lineage>
</organism>
<evidence type="ECO:0000313" key="2">
    <source>
        <dbReference type="EMBL" id="KAJ9606044.1"/>
    </source>
</evidence>
<gene>
    <name evidence="2" type="ORF">H2200_009893</name>
</gene>
<dbReference type="Proteomes" id="UP001172673">
    <property type="component" value="Unassembled WGS sequence"/>
</dbReference>
<accession>A0AA38X3A0</accession>
<comment type="caution">
    <text evidence="2">The sequence shown here is derived from an EMBL/GenBank/DDBJ whole genome shotgun (WGS) entry which is preliminary data.</text>
</comment>
<sequence>MRLSYLHDADSASSMRIRHIGAWLDSVTVPDLDGKTLREETDGHDHDHESSPLLATTQDEAQEEAQQKAQQTIEGDHTSSPASINSFIDCCRVCTAEILSEYVGEPCEISGSGDPPIYDEQPDGSMICSCVCRSCLAWILIPWVGRRCEKTGMYPRIAIGHTQPNWTWTWRDTFKVKFWRIKEKVAEKTGRVRDFVKRRGRDVKLYVKLADHEGK</sequence>
<dbReference type="EMBL" id="JAPDRK010000015">
    <property type="protein sequence ID" value="KAJ9606044.1"/>
    <property type="molecule type" value="Genomic_DNA"/>
</dbReference>
<protein>
    <submittedName>
        <fullName evidence="2">Uncharacterized protein</fullName>
    </submittedName>
</protein>
<evidence type="ECO:0000313" key="3">
    <source>
        <dbReference type="Proteomes" id="UP001172673"/>
    </source>
</evidence>